<keyword evidence="1" id="KW-0812">Transmembrane</keyword>
<name>A0A0D5A1D3_PROMR</name>
<reference evidence="2" key="1">
    <citation type="submission" date="2014-06" db="EMBL/GenBank/DDBJ databases">
        <authorList>
            <person name="Berube P.M."/>
        </authorList>
    </citation>
    <scope>NUCLEOTIDE SEQUENCE</scope>
    <source>
        <strain evidence="2">P0902-H212</strain>
    </source>
</reference>
<dbReference type="AlphaFoldDB" id="A0A0D5A1D3"/>
<proteinExistence type="predicted"/>
<gene>
    <name evidence="2" type="ORF">FA02_0047</name>
</gene>
<evidence type="ECO:0000256" key="1">
    <source>
        <dbReference type="SAM" id="Phobius"/>
    </source>
</evidence>
<protein>
    <submittedName>
        <fullName evidence="2">Uncharacterized protein</fullName>
    </submittedName>
</protein>
<evidence type="ECO:0000313" key="2">
    <source>
        <dbReference type="EMBL" id="AJW30317.1"/>
    </source>
</evidence>
<feature type="transmembrane region" description="Helical" evidence="1">
    <location>
        <begin position="6"/>
        <end position="28"/>
    </location>
</feature>
<dbReference type="EMBL" id="KJ947870">
    <property type="protein sequence ID" value="AJW30317.1"/>
    <property type="molecule type" value="Genomic_DNA"/>
</dbReference>
<sequence>MPESGIDLFIYSFWVDMLIAFNVLILLLRLQDLTDFKRDLSLLTSRLGTAQDCL</sequence>
<keyword evidence="1" id="KW-0472">Membrane</keyword>
<organism evidence="2">
    <name type="scientific">Prochlorococcus marinus str. P0902-H212</name>
    <dbReference type="NCBI Taxonomy" id="1620696"/>
    <lineage>
        <taxon>Bacteria</taxon>
        <taxon>Bacillati</taxon>
        <taxon>Cyanobacteriota</taxon>
        <taxon>Cyanophyceae</taxon>
        <taxon>Synechococcales</taxon>
        <taxon>Prochlorococcaceae</taxon>
        <taxon>Prochlorococcus</taxon>
    </lineage>
</organism>
<keyword evidence="1" id="KW-1133">Transmembrane helix</keyword>
<accession>A0A0D5A1D3</accession>